<protein>
    <submittedName>
        <fullName evidence="2">P-loop containing nucleoside triphosphate hydrolase protein</fullName>
    </submittedName>
</protein>
<dbReference type="InterPro" id="IPR054289">
    <property type="entry name" value="DUF7025"/>
</dbReference>
<dbReference type="SUPFAM" id="SSF52540">
    <property type="entry name" value="P-loop containing nucleoside triphosphate hydrolases"/>
    <property type="match status" value="1"/>
</dbReference>
<dbReference type="PANTHER" id="PTHR46411">
    <property type="entry name" value="FAMILY ATPASE, PUTATIVE-RELATED"/>
    <property type="match status" value="1"/>
</dbReference>
<reference evidence="2" key="1">
    <citation type="journal article" date="2020" name="Stud. Mycol.">
        <title>101 Dothideomycetes genomes: a test case for predicting lifestyles and emergence of pathogens.</title>
        <authorList>
            <person name="Haridas S."/>
            <person name="Albert R."/>
            <person name="Binder M."/>
            <person name="Bloem J."/>
            <person name="Labutti K."/>
            <person name="Salamov A."/>
            <person name="Andreopoulos B."/>
            <person name="Baker S."/>
            <person name="Barry K."/>
            <person name="Bills G."/>
            <person name="Bluhm B."/>
            <person name="Cannon C."/>
            <person name="Castanera R."/>
            <person name="Culley D."/>
            <person name="Daum C."/>
            <person name="Ezra D."/>
            <person name="Gonzalez J."/>
            <person name="Henrissat B."/>
            <person name="Kuo A."/>
            <person name="Liang C."/>
            <person name="Lipzen A."/>
            <person name="Lutzoni F."/>
            <person name="Magnuson J."/>
            <person name="Mondo S."/>
            <person name="Nolan M."/>
            <person name="Ohm R."/>
            <person name="Pangilinan J."/>
            <person name="Park H.-J."/>
            <person name="Ramirez L."/>
            <person name="Alfaro M."/>
            <person name="Sun H."/>
            <person name="Tritt A."/>
            <person name="Yoshinaga Y."/>
            <person name="Zwiers L.-H."/>
            <person name="Turgeon B."/>
            <person name="Goodwin S."/>
            <person name="Spatafora J."/>
            <person name="Crous P."/>
            <person name="Grigoriev I."/>
        </authorList>
    </citation>
    <scope>NUCLEOTIDE SEQUENCE</scope>
    <source>
        <strain evidence="2">CBS 122367</strain>
    </source>
</reference>
<keyword evidence="2" id="KW-0378">Hydrolase</keyword>
<dbReference type="InterPro" id="IPR003593">
    <property type="entry name" value="AAA+_ATPase"/>
</dbReference>
<dbReference type="EMBL" id="MU005639">
    <property type="protein sequence ID" value="KAF2676112.1"/>
    <property type="molecule type" value="Genomic_DNA"/>
</dbReference>
<evidence type="ECO:0000259" key="1">
    <source>
        <dbReference type="SMART" id="SM00382"/>
    </source>
</evidence>
<feature type="domain" description="AAA+ ATPase" evidence="1">
    <location>
        <begin position="443"/>
        <end position="567"/>
    </location>
</feature>
<dbReference type="AlphaFoldDB" id="A0A6G1ID20"/>
<sequence>MAAPGSLASIHAVYEDPFRLNKWTTQYPTRAGPPVEDAESAQHALVARYKLSADPSKSLDLDSIVVQSPLLKRMLAKVLDVYPGVTTDLERLEFNAPFECFVHRWDQLCAERDALMHQGTTGSPVGAHMQEQAMTHLKLLCSTLEGELSSVIREKRDLITHGVMTFQQIWTLFEPGSLIYHKSDGHDRMYKLQTAKSTTNNTSYQLELQYVDFDGAEFGYGKETIHIPEFRGTKKITKFEAYPLEFHSNFEELKRGLIERGRHFEAYKGFHFVGYDGIAIGRVHRGEQKFNVKSRIIIDGHSFSRYSQKTTLEKIETPGIPSGPVDISSTEETDDDCVMLDENAGQKKASTPAGKKPTVGADSRFSLTPEQHLIATAKVRGYSLRDKKWLQFFIPSITDITWNEDAFASLVAPQEQKDLILSFAESQIKNREQFDDFVQGKGKGIIMLLAGPPGVGKTLTAESVAEAMHAPLYSIGAADLGSKPQAMENKLHDMLEMCAKWNAVLLLDEADVFMEARSTRDLDRNKLVAIFLRLLEYFEGILFLTTNRLENMDAAFESRIHLTLNYSELDKASRKHVWSTFLNRSAQAKDSNVGVGAFSDAELERLSKEKLNGRQIKNVLKTAQLLASKYDECLGMGHLETVLRLRKANEKKTVGFFGVGE</sequence>
<dbReference type="Proteomes" id="UP000799291">
    <property type="component" value="Unassembled WGS sequence"/>
</dbReference>
<organism evidence="2 3">
    <name type="scientific">Lentithecium fluviatile CBS 122367</name>
    <dbReference type="NCBI Taxonomy" id="1168545"/>
    <lineage>
        <taxon>Eukaryota</taxon>
        <taxon>Fungi</taxon>
        <taxon>Dikarya</taxon>
        <taxon>Ascomycota</taxon>
        <taxon>Pezizomycotina</taxon>
        <taxon>Dothideomycetes</taxon>
        <taxon>Pleosporomycetidae</taxon>
        <taxon>Pleosporales</taxon>
        <taxon>Massarineae</taxon>
        <taxon>Lentitheciaceae</taxon>
        <taxon>Lentithecium</taxon>
    </lineage>
</organism>
<dbReference type="CDD" id="cd19481">
    <property type="entry name" value="RecA-like_protease"/>
    <property type="match status" value="1"/>
</dbReference>
<keyword evidence="3" id="KW-1185">Reference proteome</keyword>
<dbReference type="OrthoDB" id="10042665at2759"/>
<proteinExistence type="predicted"/>
<name>A0A6G1ID20_9PLEO</name>
<evidence type="ECO:0000313" key="3">
    <source>
        <dbReference type="Proteomes" id="UP000799291"/>
    </source>
</evidence>
<gene>
    <name evidence="2" type="ORF">K458DRAFT_447661</name>
</gene>
<dbReference type="GO" id="GO:0016887">
    <property type="term" value="F:ATP hydrolysis activity"/>
    <property type="evidence" value="ECO:0007669"/>
    <property type="project" value="InterPro"/>
</dbReference>
<evidence type="ECO:0000313" key="2">
    <source>
        <dbReference type="EMBL" id="KAF2676112.1"/>
    </source>
</evidence>
<dbReference type="GO" id="GO:0005524">
    <property type="term" value="F:ATP binding"/>
    <property type="evidence" value="ECO:0007669"/>
    <property type="project" value="InterPro"/>
</dbReference>
<dbReference type="Pfam" id="PF22942">
    <property type="entry name" value="DUF7025"/>
    <property type="match status" value="1"/>
</dbReference>
<accession>A0A6G1ID20</accession>
<dbReference type="InterPro" id="IPR027417">
    <property type="entry name" value="P-loop_NTPase"/>
</dbReference>
<dbReference type="Gene3D" id="3.40.50.300">
    <property type="entry name" value="P-loop containing nucleotide triphosphate hydrolases"/>
    <property type="match status" value="1"/>
</dbReference>
<dbReference type="SMART" id="SM00382">
    <property type="entry name" value="AAA"/>
    <property type="match status" value="1"/>
</dbReference>
<dbReference type="PANTHER" id="PTHR46411:SF3">
    <property type="entry name" value="AAA+ ATPASE DOMAIN-CONTAINING PROTEIN"/>
    <property type="match status" value="1"/>
</dbReference>
<dbReference type="Pfam" id="PF00004">
    <property type="entry name" value="AAA"/>
    <property type="match status" value="1"/>
</dbReference>
<dbReference type="InterPro" id="IPR003959">
    <property type="entry name" value="ATPase_AAA_core"/>
</dbReference>